<keyword evidence="10" id="KW-0460">Magnesium</keyword>
<accession>A0A196SI48</accession>
<feature type="transmembrane region" description="Helical" evidence="18">
    <location>
        <begin position="133"/>
        <end position="158"/>
    </location>
</feature>
<organism evidence="19 20">
    <name type="scientific">Blastocystis sp. subtype 1 (strain ATCC 50177 / NandII)</name>
    <dbReference type="NCBI Taxonomy" id="478820"/>
    <lineage>
        <taxon>Eukaryota</taxon>
        <taxon>Sar</taxon>
        <taxon>Stramenopiles</taxon>
        <taxon>Bigyra</taxon>
        <taxon>Opalozoa</taxon>
        <taxon>Opalinata</taxon>
        <taxon>Blastocystidae</taxon>
        <taxon>Blastocystis</taxon>
    </lineage>
</organism>
<reference evidence="19 20" key="1">
    <citation type="submission" date="2016-05" db="EMBL/GenBank/DDBJ databases">
        <title>Nuclear genome of Blastocystis sp. subtype 1 NandII.</title>
        <authorList>
            <person name="Gentekaki E."/>
            <person name="Curtis B."/>
            <person name="Stairs C."/>
            <person name="Eme L."/>
            <person name="Herman E."/>
            <person name="Klimes V."/>
            <person name="Arias M.C."/>
            <person name="Elias M."/>
            <person name="Hilliou F."/>
            <person name="Klute M."/>
            <person name="Malik S.-B."/>
            <person name="Pightling A."/>
            <person name="Rachubinski R."/>
            <person name="Salas D."/>
            <person name="Schlacht A."/>
            <person name="Suga H."/>
            <person name="Archibald J."/>
            <person name="Ball S.G."/>
            <person name="Clark G."/>
            <person name="Dacks J."/>
            <person name="Van Der Giezen M."/>
            <person name="Tsaousis A."/>
            <person name="Roger A."/>
        </authorList>
    </citation>
    <scope>NUCLEOTIDE SEQUENCE [LARGE SCALE GENOMIC DNA]</scope>
    <source>
        <strain evidence="20">ATCC 50177 / NandII</strain>
    </source>
</reference>
<dbReference type="OrthoDB" id="10251079at2759"/>
<dbReference type="STRING" id="478820.A0A196SI48"/>
<feature type="transmembrane region" description="Helical" evidence="18">
    <location>
        <begin position="93"/>
        <end position="113"/>
    </location>
</feature>
<keyword evidence="15 16" id="KW-1208">Phospholipid metabolism</keyword>
<proteinExistence type="inferred from homology"/>
<comment type="subcellular location">
    <subcellularLocation>
        <location evidence="3">Membrane</location>
        <topology evidence="3">Multi-pass membrane protein</topology>
    </subcellularLocation>
</comment>
<keyword evidence="9" id="KW-0479">Metal-binding</keyword>
<evidence type="ECO:0000256" key="18">
    <source>
        <dbReference type="SAM" id="Phobius"/>
    </source>
</evidence>
<comment type="caution">
    <text evidence="19">The sequence shown here is derived from an EMBL/GenBank/DDBJ whole genome shotgun (WGS) entry which is preliminary data.</text>
</comment>
<dbReference type="InterPro" id="IPR014387">
    <property type="entry name" value="CDP_diag_ino_3_P_euk"/>
</dbReference>
<comment type="similarity">
    <text evidence="4 16 17">Belongs to the CDP-alcohol phosphatidyltransferase class-I family.</text>
</comment>
<dbReference type="GO" id="GO:0006661">
    <property type="term" value="P:phosphatidylinositol biosynthetic process"/>
    <property type="evidence" value="ECO:0007669"/>
    <property type="project" value="TreeGrafter"/>
</dbReference>
<comment type="cofactor">
    <cofactor evidence="1">
        <name>Mn(2+)</name>
        <dbReference type="ChEBI" id="CHEBI:29035"/>
    </cofactor>
</comment>
<dbReference type="Proteomes" id="UP000078348">
    <property type="component" value="Unassembled WGS sequence"/>
</dbReference>
<dbReference type="GO" id="GO:0016020">
    <property type="term" value="C:membrane"/>
    <property type="evidence" value="ECO:0007669"/>
    <property type="project" value="UniProtKB-SubCell"/>
</dbReference>
<dbReference type="InterPro" id="IPR043130">
    <property type="entry name" value="CDP-OH_PTrfase_TM_dom"/>
</dbReference>
<evidence type="ECO:0000256" key="6">
    <source>
        <dbReference type="ARBA" id="ARBA00022516"/>
    </source>
</evidence>
<keyword evidence="13 16" id="KW-0472">Membrane</keyword>
<gene>
    <name evidence="19" type="ORF">AV274_2302</name>
</gene>
<dbReference type="InterPro" id="IPR048254">
    <property type="entry name" value="CDP_ALCOHOL_P_TRANSF_CS"/>
</dbReference>
<evidence type="ECO:0000256" key="9">
    <source>
        <dbReference type="ARBA" id="ARBA00022723"/>
    </source>
</evidence>
<keyword evidence="11 18" id="KW-1133">Transmembrane helix</keyword>
<keyword evidence="12 16" id="KW-0443">Lipid metabolism</keyword>
<comment type="catalytic activity">
    <reaction evidence="16">
        <text>a CDP-1,2-diacyl-sn-glycerol + myo-inositol = a 1,2-diacyl-sn-glycero-3-phospho-(1D-myo-inositol) + CMP + H(+)</text>
        <dbReference type="Rhea" id="RHEA:11580"/>
        <dbReference type="ChEBI" id="CHEBI:15378"/>
        <dbReference type="ChEBI" id="CHEBI:17268"/>
        <dbReference type="ChEBI" id="CHEBI:57880"/>
        <dbReference type="ChEBI" id="CHEBI:58332"/>
        <dbReference type="ChEBI" id="CHEBI:60377"/>
        <dbReference type="EC" id="2.7.8.11"/>
    </reaction>
</comment>
<evidence type="ECO:0000256" key="12">
    <source>
        <dbReference type="ARBA" id="ARBA00023098"/>
    </source>
</evidence>
<evidence type="ECO:0000256" key="16">
    <source>
        <dbReference type="PIRNR" id="PIRNR000848"/>
    </source>
</evidence>
<dbReference type="PANTHER" id="PTHR15362">
    <property type="entry name" value="PHOSPHATIDYLINOSITOL SYNTHASE"/>
    <property type="match status" value="1"/>
</dbReference>
<dbReference type="EC" id="2.7.8.11" evidence="5 16"/>
<name>A0A196SI48_BLAHN</name>
<keyword evidence="6 16" id="KW-0444">Lipid biosynthesis</keyword>
<dbReference type="Gene3D" id="1.20.120.1760">
    <property type="match status" value="1"/>
</dbReference>
<dbReference type="PIRSF" id="PIRSF000848">
    <property type="entry name" value="CDP_diag_ino_3_P"/>
    <property type="match status" value="1"/>
</dbReference>
<dbReference type="PANTHER" id="PTHR15362:SF4">
    <property type="entry name" value="CDP-DIACYLGLYCEROL--INOSITOL 3-PHOSPHATIDYLTRANSFERASE"/>
    <property type="match status" value="1"/>
</dbReference>
<evidence type="ECO:0000256" key="5">
    <source>
        <dbReference type="ARBA" id="ARBA00013212"/>
    </source>
</evidence>
<keyword evidence="7 16" id="KW-0808">Transferase</keyword>
<keyword evidence="14 16" id="KW-0594">Phospholipid biosynthesis</keyword>
<comment type="cofactor">
    <cofactor evidence="2">
        <name>Mg(2+)</name>
        <dbReference type="ChEBI" id="CHEBI:18420"/>
    </cofactor>
</comment>
<evidence type="ECO:0000256" key="17">
    <source>
        <dbReference type="RuleBase" id="RU003750"/>
    </source>
</evidence>
<dbReference type="GO" id="GO:0003881">
    <property type="term" value="F:CDP-diacylglycerol-inositol 3-phosphatidyltransferase activity"/>
    <property type="evidence" value="ECO:0007669"/>
    <property type="project" value="UniProtKB-UniRule"/>
</dbReference>
<evidence type="ECO:0000256" key="7">
    <source>
        <dbReference type="ARBA" id="ARBA00022679"/>
    </source>
</evidence>
<dbReference type="PROSITE" id="PS00379">
    <property type="entry name" value="CDP_ALCOHOL_P_TRANSF"/>
    <property type="match status" value="1"/>
</dbReference>
<evidence type="ECO:0000256" key="3">
    <source>
        <dbReference type="ARBA" id="ARBA00004141"/>
    </source>
</evidence>
<dbReference type="GO" id="GO:0005794">
    <property type="term" value="C:Golgi apparatus"/>
    <property type="evidence" value="ECO:0007669"/>
    <property type="project" value="TreeGrafter"/>
</dbReference>
<dbReference type="GO" id="GO:0046872">
    <property type="term" value="F:metal ion binding"/>
    <property type="evidence" value="ECO:0007669"/>
    <property type="project" value="UniProtKB-KW"/>
</dbReference>
<evidence type="ECO:0000256" key="14">
    <source>
        <dbReference type="ARBA" id="ARBA00023209"/>
    </source>
</evidence>
<keyword evidence="20" id="KW-1185">Reference proteome</keyword>
<evidence type="ECO:0000313" key="19">
    <source>
        <dbReference type="EMBL" id="OAO15986.1"/>
    </source>
</evidence>
<evidence type="ECO:0000256" key="2">
    <source>
        <dbReference type="ARBA" id="ARBA00001946"/>
    </source>
</evidence>
<dbReference type="Pfam" id="PF01066">
    <property type="entry name" value="CDP-OH_P_transf"/>
    <property type="match status" value="1"/>
</dbReference>
<evidence type="ECO:0000256" key="11">
    <source>
        <dbReference type="ARBA" id="ARBA00022989"/>
    </source>
</evidence>
<dbReference type="AlphaFoldDB" id="A0A196SI48"/>
<dbReference type="EMBL" id="LXWW01000106">
    <property type="protein sequence ID" value="OAO15986.1"/>
    <property type="molecule type" value="Genomic_DNA"/>
</dbReference>
<dbReference type="InterPro" id="IPR000462">
    <property type="entry name" value="CDP-OH_P_trans"/>
</dbReference>
<feature type="transmembrane region" description="Helical" evidence="18">
    <location>
        <begin position="170"/>
        <end position="194"/>
    </location>
</feature>
<evidence type="ECO:0000256" key="13">
    <source>
        <dbReference type="ARBA" id="ARBA00023136"/>
    </source>
</evidence>
<keyword evidence="8 18" id="KW-0812">Transmembrane</keyword>
<evidence type="ECO:0000256" key="15">
    <source>
        <dbReference type="ARBA" id="ARBA00023264"/>
    </source>
</evidence>
<evidence type="ECO:0000313" key="20">
    <source>
        <dbReference type="Proteomes" id="UP000078348"/>
    </source>
</evidence>
<protein>
    <recommendedName>
        <fullName evidence="5 16">CDP-diacylglycerol--inositol 3-phosphatidyltransferase</fullName>
        <ecNumber evidence="5 16">2.7.8.11</ecNumber>
    </recommendedName>
</protein>
<sequence length="214" mass="24970">MVSVALFVPNIIGYVRAITGIIAFYFAESNPRLFCLLYFISYILDAFDGVAARHLGQCSHFGAVLDMVCDRFCTCSLYLVLSHIYPEYKYPIILLLILELVSHWIQMFSATLVGKSHKAIDSERPWILRFYYVVPYSLFFVCLFNEVWLVSMYMLYYIEKGVIGATFRICWKFFFYCFAPVFVFKQIVSLVALFDSAKNVIEFDEEERAHSKKE</sequence>
<evidence type="ECO:0000256" key="8">
    <source>
        <dbReference type="ARBA" id="ARBA00022692"/>
    </source>
</evidence>
<evidence type="ECO:0000256" key="1">
    <source>
        <dbReference type="ARBA" id="ARBA00001936"/>
    </source>
</evidence>
<feature type="transmembrane region" description="Helical" evidence="18">
    <location>
        <begin position="6"/>
        <end position="26"/>
    </location>
</feature>
<evidence type="ECO:0000256" key="4">
    <source>
        <dbReference type="ARBA" id="ARBA00010441"/>
    </source>
</evidence>
<feature type="transmembrane region" description="Helical" evidence="18">
    <location>
        <begin position="33"/>
        <end position="55"/>
    </location>
</feature>
<evidence type="ECO:0000256" key="10">
    <source>
        <dbReference type="ARBA" id="ARBA00022842"/>
    </source>
</evidence>